<reference evidence="2" key="2">
    <citation type="submission" date="2003-01" db="EMBL/GenBank/DDBJ databases">
        <title>Oryza sativa nipponbare(GA3) genomic DNA, chromosome 9, BAC clone:OSJNBa0026C08.</title>
        <authorList>
            <person name="Sasaki T."/>
            <person name="Matsumoto T."/>
            <person name="Katayose Y."/>
        </authorList>
    </citation>
    <scope>NUCLEOTIDE SEQUENCE</scope>
</reference>
<reference evidence="1" key="1">
    <citation type="submission" date="2002-07" db="EMBL/GenBank/DDBJ databases">
        <title>Oryza sativa nipponbare(GA3) genomic DNA, chromosome 9, BAC clone:OJ1509_C06.</title>
        <authorList>
            <person name="Sasaki T."/>
            <person name="Matsumoto T."/>
            <person name="Hattori M."/>
            <person name="Sakaki Y."/>
            <person name="Katayose Y."/>
        </authorList>
    </citation>
    <scope>NUCLEOTIDE SEQUENCE</scope>
</reference>
<dbReference type="Proteomes" id="UP000000763">
    <property type="component" value="Chromosome 9"/>
</dbReference>
<organism evidence="1 3">
    <name type="scientific">Oryza sativa subsp. japonica</name>
    <name type="common">Rice</name>
    <dbReference type="NCBI Taxonomy" id="39947"/>
    <lineage>
        <taxon>Eukaryota</taxon>
        <taxon>Viridiplantae</taxon>
        <taxon>Streptophyta</taxon>
        <taxon>Embryophyta</taxon>
        <taxon>Tracheophyta</taxon>
        <taxon>Spermatophyta</taxon>
        <taxon>Magnoliopsida</taxon>
        <taxon>Liliopsida</taxon>
        <taxon>Poales</taxon>
        <taxon>Poaceae</taxon>
        <taxon>BOP clade</taxon>
        <taxon>Oryzoideae</taxon>
        <taxon>Oryzeae</taxon>
        <taxon>Oryzinae</taxon>
        <taxon>Oryza</taxon>
        <taxon>Oryza sativa</taxon>
    </lineage>
</organism>
<dbReference type="EMBL" id="AP005573">
    <property type="protein sequence ID" value="BAD22244.1"/>
    <property type="molecule type" value="Genomic_DNA"/>
</dbReference>
<name>Q6K4C5_ORYSJ</name>
<dbReference type="EMBL" id="AP006169">
    <property type="protein sequence ID" value="BAD34330.1"/>
    <property type="molecule type" value="Genomic_DNA"/>
</dbReference>
<dbReference type="AlphaFoldDB" id="Q6K4C5"/>
<evidence type="ECO:0000313" key="1">
    <source>
        <dbReference type="EMBL" id="BAD22244.1"/>
    </source>
</evidence>
<reference evidence="3" key="4">
    <citation type="journal article" date="2008" name="Nucleic Acids Res.">
        <title>The rice annotation project database (RAP-DB): 2008 update.</title>
        <authorList>
            <consortium name="The rice annotation project (RAP)"/>
        </authorList>
    </citation>
    <scope>GENOME REANNOTATION</scope>
    <source>
        <strain evidence="3">cv. Nipponbare</strain>
    </source>
</reference>
<protein>
    <submittedName>
        <fullName evidence="1">Uncharacterized protein</fullName>
    </submittedName>
</protein>
<evidence type="ECO:0000313" key="3">
    <source>
        <dbReference type="Proteomes" id="UP000000763"/>
    </source>
</evidence>
<sequence>MEAAVRIQVDGWCGPSCSRWQGRRRCWAKGQHQWSVAELLLHQLVLQGATASRDLGTALTTGAEATNAARPSALPLGHVAPEQRKSEWKVSGMGRLLECEFCSKLLNFDLESEMERLFEML</sequence>
<evidence type="ECO:0000313" key="2">
    <source>
        <dbReference type="EMBL" id="BAD34330.1"/>
    </source>
</evidence>
<proteinExistence type="predicted"/>
<accession>Q6K4C5</accession>
<reference evidence="3" key="3">
    <citation type="journal article" date="2005" name="Nature">
        <title>The map-based sequence of the rice genome.</title>
        <authorList>
            <consortium name="International rice genome sequencing project (IRGSP)"/>
            <person name="Matsumoto T."/>
            <person name="Wu J."/>
            <person name="Kanamori H."/>
            <person name="Katayose Y."/>
            <person name="Fujisawa M."/>
            <person name="Namiki N."/>
            <person name="Mizuno H."/>
            <person name="Yamamoto K."/>
            <person name="Antonio B.A."/>
            <person name="Baba T."/>
            <person name="Sakata K."/>
            <person name="Nagamura Y."/>
            <person name="Aoki H."/>
            <person name="Arikawa K."/>
            <person name="Arita K."/>
            <person name="Bito T."/>
            <person name="Chiden Y."/>
            <person name="Fujitsuka N."/>
            <person name="Fukunaka R."/>
            <person name="Hamada M."/>
            <person name="Harada C."/>
            <person name="Hayashi A."/>
            <person name="Hijishita S."/>
            <person name="Honda M."/>
            <person name="Hosokawa S."/>
            <person name="Ichikawa Y."/>
            <person name="Idonuma A."/>
            <person name="Iijima M."/>
            <person name="Ikeda M."/>
            <person name="Ikeno M."/>
            <person name="Ito K."/>
            <person name="Ito S."/>
            <person name="Ito T."/>
            <person name="Ito Y."/>
            <person name="Ito Y."/>
            <person name="Iwabuchi A."/>
            <person name="Kamiya K."/>
            <person name="Karasawa W."/>
            <person name="Kurita K."/>
            <person name="Katagiri S."/>
            <person name="Kikuta A."/>
            <person name="Kobayashi H."/>
            <person name="Kobayashi N."/>
            <person name="Machita K."/>
            <person name="Maehara T."/>
            <person name="Masukawa M."/>
            <person name="Mizubayashi T."/>
            <person name="Mukai Y."/>
            <person name="Nagasaki H."/>
            <person name="Nagata Y."/>
            <person name="Naito S."/>
            <person name="Nakashima M."/>
            <person name="Nakama Y."/>
            <person name="Nakamichi Y."/>
            <person name="Nakamura M."/>
            <person name="Meguro A."/>
            <person name="Negishi M."/>
            <person name="Ohta I."/>
            <person name="Ohta T."/>
            <person name="Okamoto M."/>
            <person name="Ono N."/>
            <person name="Saji S."/>
            <person name="Sakaguchi M."/>
            <person name="Sakai K."/>
            <person name="Shibata M."/>
            <person name="Shimokawa T."/>
            <person name="Song J."/>
            <person name="Takazaki Y."/>
            <person name="Terasawa K."/>
            <person name="Tsugane M."/>
            <person name="Tsuji K."/>
            <person name="Ueda S."/>
            <person name="Waki K."/>
            <person name="Yamagata H."/>
            <person name="Yamamoto M."/>
            <person name="Yamamoto S."/>
            <person name="Yamane H."/>
            <person name="Yoshiki S."/>
            <person name="Yoshihara R."/>
            <person name="Yukawa K."/>
            <person name="Zhong H."/>
            <person name="Yano M."/>
            <person name="Yuan Q."/>
            <person name="Ouyang S."/>
            <person name="Liu J."/>
            <person name="Jones K.M."/>
            <person name="Gansberger K."/>
            <person name="Moffat K."/>
            <person name="Hill J."/>
            <person name="Bera J."/>
            <person name="Fadrosh D."/>
            <person name="Jin S."/>
            <person name="Johri S."/>
            <person name="Kim M."/>
            <person name="Overton L."/>
            <person name="Reardon M."/>
            <person name="Tsitrin T."/>
            <person name="Vuong H."/>
            <person name="Weaver B."/>
            <person name="Ciecko A."/>
            <person name="Tallon L."/>
            <person name="Jackson J."/>
            <person name="Pai G."/>
            <person name="Aken S.V."/>
            <person name="Utterback T."/>
            <person name="Reidmuller S."/>
            <person name="Feldblyum T."/>
            <person name="Hsiao J."/>
            <person name="Zismann V."/>
            <person name="Iobst S."/>
            <person name="de Vazeille A.R."/>
            <person name="Buell C.R."/>
            <person name="Ying K."/>
            <person name="Li Y."/>
            <person name="Lu T."/>
            <person name="Huang Y."/>
            <person name="Zhao Q."/>
            <person name="Feng Q."/>
            <person name="Zhang L."/>
            <person name="Zhu J."/>
            <person name="Weng Q."/>
            <person name="Mu J."/>
            <person name="Lu Y."/>
            <person name="Fan D."/>
            <person name="Liu Y."/>
            <person name="Guan J."/>
            <person name="Zhang Y."/>
            <person name="Yu S."/>
            <person name="Liu X."/>
            <person name="Zhang Y."/>
            <person name="Hong G."/>
            <person name="Han B."/>
            <person name="Choisne N."/>
            <person name="Demange N."/>
            <person name="Orjeda G."/>
            <person name="Samain S."/>
            <person name="Cattolico L."/>
            <person name="Pelletier E."/>
            <person name="Couloux A."/>
            <person name="Segurens B."/>
            <person name="Wincker P."/>
            <person name="D'Hont A."/>
            <person name="Scarpelli C."/>
            <person name="Weissenbach J."/>
            <person name="Salanoubat M."/>
            <person name="Quetier F."/>
            <person name="Yu Y."/>
            <person name="Kim H.R."/>
            <person name="Rambo T."/>
            <person name="Currie J."/>
            <person name="Collura K."/>
            <person name="Luo M."/>
            <person name="Yang T."/>
            <person name="Ammiraju J.S.S."/>
            <person name="Engler F."/>
            <person name="Soderlund C."/>
            <person name="Wing R.A."/>
            <person name="Palmer L.E."/>
            <person name="de la Bastide M."/>
            <person name="Spiegel L."/>
            <person name="Nascimento L."/>
            <person name="Zutavern T."/>
            <person name="O'Shaughnessy A."/>
            <person name="Dike S."/>
            <person name="Dedhia N."/>
            <person name="Preston R."/>
            <person name="Balija V."/>
            <person name="McCombie W.R."/>
            <person name="Chow T."/>
            <person name="Chen H."/>
            <person name="Chung M."/>
            <person name="Chen C."/>
            <person name="Shaw J."/>
            <person name="Wu H."/>
            <person name="Hsiao K."/>
            <person name="Chao Y."/>
            <person name="Chu M."/>
            <person name="Cheng C."/>
            <person name="Hour A."/>
            <person name="Lee P."/>
            <person name="Lin S."/>
            <person name="Lin Y."/>
            <person name="Liou J."/>
            <person name="Liu S."/>
            <person name="Hsing Y."/>
            <person name="Raghuvanshi S."/>
            <person name="Mohanty A."/>
            <person name="Bharti A.K."/>
            <person name="Gaur A."/>
            <person name="Gupta V."/>
            <person name="Kumar D."/>
            <person name="Ravi V."/>
            <person name="Vij S."/>
            <person name="Kapur A."/>
            <person name="Khurana P."/>
            <person name="Khurana P."/>
            <person name="Khurana J.P."/>
            <person name="Tyagi A.K."/>
            <person name="Gaikwad K."/>
            <person name="Singh A."/>
            <person name="Dalal V."/>
            <person name="Srivastava S."/>
            <person name="Dixit A."/>
            <person name="Pal A.K."/>
            <person name="Ghazi I.A."/>
            <person name="Yadav M."/>
            <person name="Pandit A."/>
            <person name="Bhargava A."/>
            <person name="Sureshbabu K."/>
            <person name="Batra K."/>
            <person name="Sharma T.R."/>
            <person name="Mohapatra T."/>
            <person name="Singh N.K."/>
            <person name="Messing J."/>
            <person name="Nelson A.B."/>
            <person name="Fuks G."/>
            <person name="Kavchok S."/>
            <person name="Keizer G."/>
            <person name="Linton E."/>
            <person name="Llaca V."/>
            <person name="Song R."/>
            <person name="Tanyolac B."/>
            <person name="Young S."/>
            <person name="Ho-Il K."/>
            <person name="Hahn J.H."/>
            <person name="Sangsakoo G."/>
            <person name="Vanavichit A."/>
            <person name="de Mattos Luiz.A.T."/>
            <person name="Zimmer P.D."/>
            <person name="Malone G."/>
            <person name="Dellagostin O."/>
            <person name="de Oliveira A.C."/>
            <person name="Bevan M."/>
            <person name="Bancroft I."/>
            <person name="Minx P."/>
            <person name="Cordum H."/>
            <person name="Wilson R."/>
            <person name="Cheng Z."/>
            <person name="Jin W."/>
            <person name="Jiang J."/>
            <person name="Leong S.A."/>
            <person name="Iwama H."/>
            <person name="Gojobori T."/>
            <person name="Itoh T."/>
            <person name="Niimura Y."/>
            <person name="Fujii Y."/>
            <person name="Habara T."/>
            <person name="Sakai H."/>
            <person name="Sato Y."/>
            <person name="Wilson G."/>
            <person name="Kumar K."/>
            <person name="McCouch S."/>
            <person name="Juretic N."/>
            <person name="Hoen D."/>
            <person name="Wright S."/>
            <person name="Bruskiewich R."/>
            <person name="Bureau T."/>
            <person name="Miyao A."/>
            <person name="Hirochika H."/>
            <person name="Nishikawa T."/>
            <person name="Kadowaki K."/>
            <person name="Sugiura M."/>
            <person name="Burr B."/>
            <person name="Sasaki T."/>
        </authorList>
    </citation>
    <scope>NUCLEOTIDE SEQUENCE [LARGE SCALE GENOMIC DNA]</scope>
    <source>
        <strain evidence="3">cv. Nipponbare</strain>
    </source>
</reference>
<gene>
    <name evidence="1" type="ORF">OJ1509_C06.17</name>
    <name evidence="2" type="ORF">OSJNBa0026C08.1</name>
</gene>